<dbReference type="InterPro" id="IPR000866">
    <property type="entry name" value="AhpC/TSA"/>
</dbReference>
<dbReference type="OrthoDB" id="2996783at2759"/>
<keyword evidence="2" id="KW-0049">Antioxidant</keyword>
<protein>
    <recommendedName>
        <fullName evidence="6">1-Cys peroxiredoxin</fullName>
    </recommendedName>
</protein>
<evidence type="ECO:0000256" key="4">
    <source>
        <dbReference type="ARBA" id="ARBA00023284"/>
    </source>
</evidence>
<sequence>MSCTEYNVYFCFSEKPKCMFSLNKPTDVFMDIDDEQTLDFRSQFEHVRKCFGFFKPCLGDIFPNFSANTTEGEIDFHDWLGESWGILFSHPSDFTPVCTTELARVLTLLPEFIKRNVKVIGLSCDDISSHSEWCKDIKSYAGCNDDEKFPYPIIEDKDRLLAAKLGMVDKDELDASGMPLTARAVFIIDPKKKFRLSILYPATTGRNFDEILRVLDSLQLTDRVKVATPVDWKMGDDCMVLPTVPEDSVDTIFPQGVTVVPLPSGKKYLRKTPCPNVL</sequence>
<comment type="function">
    <text evidence="7">Thiol-specific peroxidase that catalyzes the reduction of hydrogen peroxide and organic hydroperoxides to water and alcohols, respectively. Plays a role in cell protection against oxidative stress by detoxifying peroxides.</text>
</comment>
<dbReference type="Proteomes" id="UP000691718">
    <property type="component" value="Unassembled WGS sequence"/>
</dbReference>
<dbReference type="EMBL" id="CAJQZP010000444">
    <property type="protein sequence ID" value="CAG4962135.1"/>
    <property type="molecule type" value="Genomic_DNA"/>
</dbReference>
<evidence type="ECO:0000313" key="11">
    <source>
        <dbReference type="Proteomes" id="UP000691718"/>
    </source>
</evidence>
<keyword evidence="1" id="KW-0575">Peroxidase</keyword>
<comment type="caution">
    <text evidence="10">The sequence shown here is derived from an EMBL/GenBank/DDBJ whole genome shotgun (WGS) entry which is preliminary data.</text>
</comment>
<keyword evidence="11" id="KW-1185">Reference proteome</keyword>
<dbReference type="GO" id="GO:0005829">
    <property type="term" value="C:cytosol"/>
    <property type="evidence" value="ECO:0007669"/>
    <property type="project" value="TreeGrafter"/>
</dbReference>
<feature type="domain" description="Thioredoxin" evidence="9">
    <location>
        <begin position="56"/>
        <end position="220"/>
    </location>
</feature>
<dbReference type="CDD" id="cd03016">
    <property type="entry name" value="PRX_1cys"/>
    <property type="match status" value="1"/>
</dbReference>
<evidence type="ECO:0000256" key="3">
    <source>
        <dbReference type="ARBA" id="ARBA00023002"/>
    </source>
</evidence>
<keyword evidence="3" id="KW-0560">Oxidoreductase</keyword>
<dbReference type="InterPro" id="IPR045020">
    <property type="entry name" value="PRX_1cys"/>
</dbReference>
<reference evidence="10" key="1">
    <citation type="submission" date="2021-04" db="EMBL/GenBank/DDBJ databases">
        <authorList>
            <person name="Tunstrom K."/>
        </authorList>
    </citation>
    <scope>NUCLEOTIDE SEQUENCE</scope>
</reference>
<comment type="similarity">
    <text evidence="5">Belongs to the peroxiredoxin family. Prx6 subfamily.</text>
</comment>
<accession>A0A8S3WIT6</accession>
<evidence type="ECO:0000256" key="6">
    <source>
        <dbReference type="ARBA" id="ARBA00026176"/>
    </source>
</evidence>
<comment type="catalytic activity">
    <reaction evidence="8">
        <text>a hydroperoxide + [protein]-dithiol = [protein]-disulfide + an alcohol + H2O</text>
        <dbReference type="Rhea" id="RHEA:10008"/>
        <dbReference type="Rhea" id="RHEA-COMP:10593"/>
        <dbReference type="Rhea" id="RHEA-COMP:10594"/>
        <dbReference type="ChEBI" id="CHEBI:15377"/>
        <dbReference type="ChEBI" id="CHEBI:29950"/>
        <dbReference type="ChEBI" id="CHEBI:30879"/>
        <dbReference type="ChEBI" id="CHEBI:35924"/>
        <dbReference type="ChEBI" id="CHEBI:50058"/>
    </reaction>
</comment>
<evidence type="ECO:0000256" key="7">
    <source>
        <dbReference type="ARBA" id="ARBA00037420"/>
    </source>
</evidence>
<dbReference type="InterPro" id="IPR013766">
    <property type="entry name" value="Thioredoxin_domain"/>
</dbReference>
<dbReference type="InterPro" id="IPR019479">
    <property type="entry name" value="Peroxiredoxin_C"/>
</dbReference>
<organism evidence="10 11">
    <name type="scientific">Parnassius apollo</name>
    <name type="common">Apollo butterfly</name>
    <name type="synonym">Papilio apollo</name>
    <dbReference type="NCBI Taxonomy" id="110799"/>
    <lineage>
        <taxon>Eukaryota</taxon>
        <taxon>Metazoa</taxon>
        <taxon>Ecdysozoa</taxon>
        <taxon>Arthropoda</taxon>
        <taxon>Hexapoda</taxon>
        <taxon>Insecta</taxon>
        <taxon>Pterygota</taxon>
        <taxon>Neoptera</taxon>
        <taxon>Endopterygota</taxon>
        <taxon>Lepidoptera</taxon>
        <taxon>Glossata</taxon>
        <taxon>Ditrysia</taxon>
        <taxon>Papilionoidea</taxon>
        <taxon>Papilionidae</taxon>
        <taxon>Parnassiinae</taxon>
        <taxon>Parnassini</taxon>
        <taxon>Parnassius</taxon>
        <taxon>Parnassius</taxon>
    </lineage>
</organism>
<evidence type="ECO:0000313" key="10">
    <source>
        <dbReference type="EMBL" id="CAG4962135.1"/>
    </source>
</evidence>
<name>A0A8S3WIT6_PARAO</name>
<keyword evidence="4" id="KW-0676">Redox-active center</keyword>
<dbReference type="GO" id="GO:0005739">
    <property type="term" value="C:mitochondrion"/>
    <property type="evidence" value="ECO:0007669"/>
    <property type="project" value="TreeGrafter"/>
</dbReference>
<evidence type="ECO:0000256" key="2">
    <source>
        <dbReference type="ARBA" id="ARBA00022862"/>
    </source>
</evidence>
<evidence type="ECO:0000256" key="8">
    <source>
        <dbReference type="ARBA" id="ARBA00051132"/>
    </source>
</evidence>
<proteinExistence type="inferred from homology"/>
<dbReference type="PROSITE" id="PS51352">
    <property type="entry name" value="THIOREDOXIN_2"/>
    <property type="match status" value="1"/>
</dbReference>
<evidence type="ECO:0000259" key="9">
    <source>
        <dbReference type="PROSITE" id="PS51352"/>
    </source>
</evidence>
<dbReference type="FunFam" id="3.30.1020.10:FF:000001">
    <property type="entry name" value="1-Cys peroxiredoxin"/>
    <property type="match status" value="1"/>
</dbReference>
<dbReference type="PANTHER" id="PTHR43503">
    <property type="entry name" value="MCG48959-RELATED"/>
    <property type="match status" value="1"/>
</dbReference>
<dbReference type="PANTHER" id="PTHR43503:SF4">
    <property type="entry name" value="PEROXIREDOXIN-6"/>
    <property type="match status" value="1"/>
</dbReference>
<dbReference type="AlphaFoldDB" id="A0A8S3WIT6"/>
<dbReference type="Pfam" id="PF00578">
    <property type="entry name" value="AhpC-TSA"/>
    <property type="match status" value="1"/>
</dbReference>
<evidence type="ECO:0000256" key="1">
    <source>
        <dbReference type="ARBA" id="ARBA00022559"/>
    </source>
</evidence>
<evidence type="ECO:0000256" key="5">
    <source>
        <dbReference type="ARBA" id="ARBA00025719"/>
    </source>
</evidence>
<dbReference type="GO" id="GO:0051920">
    <property type="term" value="F:peroxiredoxin activity"/>
    <property type="evidence" value="ECO:0007669"/>
    <property type="project" value="InterPro"/>
</dbReference>
<dbReference type="GO" id="GO:0045454">
    <property type="term" value="P:cell redox homeostasis"/>
    <property type="evidence" value="ECO:0007669"/>
    <property type="project" value="TreeGrafter"/>
</dbReference>
<dbReference type="Pfam" id="PF10417">
    <property type="entry name" value="1-cysPrx_C"/>
    <property type="match status" value="1"/>
</dbReference>
<dbReference type="FunFam" id="3.40.30.10:FF:000011">
    <property type="entry name" value="Peroxiredoxin PRX1"/>
    <property type="match status" value="1"/>
</dbReference>
<gene>
    <name evidence="10" type="ORF">PAPOLLO_LOCUS6726</name>
</gene>